<sequence length="201" mass="22554">MTRAGLTHSPAAERNRGPIGEVLLRWLAPDARVLEIGAGTGQHAAWFHGLLPDLAWQATDRPEHLDGIRARLEAEAPGLPEPLALDVTAREQWPEGPWDAVYTANTLHIMPWGHTPALLRRSAERVRPGGLLVIYGPFRDGERFDAESNRRFDEDLRRRDPAMGIRDVLKLRCEAESLGWTAEAEIAMPANNRILIFRRIP</sequence>
<dbReference type="Pfam" id="PF06080">
    <property type="entry name" value="DUF938"/>
    <property type="match status" value="1"/>
</dbReference>
<dbReference type="RefSeq" id="WP_116650210.1">
    <property type="nucleotide sequence ID" value="NZ_QUZK01000025.1"/>
</dbReference>
<evidence type="ECO:0000313" key="2">
    <source>
        <dbReference type="Proteomes" id="UP000260351"/>
    </source>
</evidence>
<gene>
    <name evidence="1" type="ORF">DZC52_05935</name>
</gene>
<dbReference type="InterPro" id="IPR010342">
    <property type="entry name" value="DUF938"/>
</dbReference>
<dbReference type="EMBL" id="QUZK01000025">
    <property type="protein sequence ID" value="RFF30973.1"/>
    <property type="molecule type" value="Genomic_DNA"/>
</dbReference>
<dbReference type="CDD" id="cd02440">
    <property type="entry name" value="AdoMet_MTases"/>
    <property type="match status" value="1"/>
</dbReference>
<evidence type="ECO:0000313" key="1">
    <source>
        <dbReference type="EMBL" id="RFF30973.1"/>
    </source>
</evidence>
<dbReference type="Gene3D" id="3.40.50.150">
    <property type="entry name" value="Vaccinia Virus protein VP39"/>
    <property type="match status" value="1"/>
</dbReference>
<proteinExistence type="predicted"/>
<keyword evidence="2" id="KW-1185">Reference proteome</keyword>
<organism evidence="1 2">
    <name type="scientific">Wenzhouxiangella sediminis</name>
    <dbReference type="NCBI Taxonomy" id="1792836"/>
    <lineage>
        <taxon>Bacteria</taxon>
        <taxon>Pseudomonadati</taxon>
        <taxon>Pseudomonadota</taxon>
        <taxon>Gammaproteobacteria</taxon>
        <taxon>Chromatiales</taxon>
        <taxon>Wenzhouxiangellaceae</taxon>
        <taxon>Wenzhouxiangella</taxon>
    </lineage>
</organism>
<comment type="caution">
    <text evidence="1">The sequence shown here is derived from an EMBL/GenBank/DDBJ whole genome shotgun (WGS) entry which is preliminary data.</text>
</comment>
<dbReference type="InterPro" id="IPR029063">
    <property type="entry name" value="SAM-dependent_MTases_sf"/>
</dbReference>
<dbReference type="OrthoDB" id="5563826at2"/>
<protein>
    <submittedName>
        <fullName evidence="1">DUF938 domain-containing protein</fullName>
    </submittedName>
</protein>
<accession>A0A3E1K9P6</accession>
<reference evidence="1 2" key="1">
    <citation type="submission" date="2018-08" db="EMBL/GenBank/DDBJ databases">
        <title>Wenzhouxiangella salilacus sp. nov., a novel bacterium isolated from a saline lake in Xinjiang Province, China.</title>
        <authorList>
            <person name="Han S."/>
        </authorList>
    </citation>
    <scope>NUCLEOTIDE SEQUENCE [LARGE SCALE GENOMIC DNA]</scope>
    <source>
        <strain evidence="1 2">XDB06</strain>
    </source>
</reference>
<dbReference type="PANTHER" id="PTHR20974:SF0">
    <property type="entry name" value="UPF0585 PROTEIN CG18661"/>
    <property type="match status" value="1"/>
</dbReference>
<dbReference type="Proteomes" id="UP000260351">
    <property type="component" value="Unassembled WGS sequence"/>
</dbReference>
<name>A0A3E1K9P6_9GAMM</name>
<dbReference type="SUPFAM" id="SSF53335">
    <property type="entry name" value="S-adenosyl-L-methionine-dependent methyltransferases"/>
    <property type="match status" value="1"/>
</dbReference>
<dbReference type="PANTHER" id="PTHR20974">
    <property type="entry name" value="UPF0585 PROTEIN CG18661"/>
    <property type="match status" value="1"/>
</dbReference>
<dbReference type="AlphaFoldDB" id="A0A3E1K9P6"/>